<evidence type="ECO:0000313" key="3">
    <source>
        <dbReference type="EMBL" id="GFO70368.1"/>
    </source>
</evidence>
<keyword evidence="4" id="KW-1185">Reference proteome</keyword>
<reference evidence="4" key="1">
    <citation type="submission" date="2020-06" db="EMBL/GenBank/DDBJ databases">
        <title>Draft genomic sequecing of Geomonas sp. Red745.</title>
        <authorList>
            <person name="Itoh H."/>
            <person name="Xu Z.X."/>
            <person name="Ushijima N."/>
            <person name="Masuda Y."/>
            <person name="Shiratori Y."/>
            <person name="Senoo K."/>
        </authorList>
    </citation>
    <scope>NUCLEOTIDE SEQUENCE [LARGE SCALE GENOMIC DNA]</scope>
    <source>
        <strain evidence="4">Red745</strain>
    </source>
</reference>
<feature type="signal peptide" evidence="1">
    <location>
        <begin position="1"/>
        <end position="21"/>
    </location>
</feature>
<feature type="domain" description="Alginate export" evidence="2">
    <location>
        <begin position="71"/>
        <end position="454"/>
    </location>
</feature>
<dbReference type="AlphaFoldDB" id="A0A6V8NCL5"/>
<dbReference type="Proteomes" id="UP000587586">
    <property type="component" value="Unassembled WGS sequence"/>
</dbReference>
<evidence type="ECO:0000313" key="4">
    <source>
        <dbReference type="Proteomes" id="UP000587586"/>
    </source>
</evidence>
<dbReference type="InterPro" id="IPR053728">
    <property type="entry name" value="Alginate_Permeability_Chnl"/>
</dbReference>
<protein>
    <submittedName>
        <fullName evidence="3">Alginate export family protein</fullName>
    </submittedName>
</protein>
<evidence type="ECO:0000256" key="1">
    <source>
        <dbReference type="SAM" id="SignalP"/>
    </source>
</evidence>
<gene>
    <name evidence="3" type="ORF">GMLC_39470</name>
</gene>
<organism evidence="3 4">
    <name type="scientific">Geomonas limicola</name>
    <dbReference type="NCBI Taxonomy" id="2740186"/>
    <lineage>
        <taxon>Bacteria</taxon>
        <taxon>Pseudomonadati</taxon>
        <taxon>Thermodesulfobacteriota</taxon>
        <taxon>Desulfuromonadia</taxon>
        <taxon>Geobacterales</taxon>
        <taxon>Geobacteraceae</taxon>
        <taxon>Geomonas</taxon>
    </lineage>
</organism>
<name>A0A6V8NCL5_9BACT</name>
<sequence length="469" mass="53689">MGRLLLTGVVTVLLAQWTATAVVAQQTEPQVANYQLNRADEDYRYLKDPAKKVDFWDPVKYLPLDREGDWYLSLGGEVRERYEFFENYNWREQPQDSGYSLQRYFLHADLHLGERVRLFGQLQSSLEYGRSGGPRPGVDRNLLDLHQGFLDLDLVRSPQRTVTLRTGRQELSFGSQRIISVREGPNVRQSFDGFRVSYRAGGLALDGIATRPVQSNRSSFDDSTNHNQALWGAYSVLALPEKTRASLDLYYLGLYKKQALFDQGSARETRHSLGTRIWRTAKPLDYNFEFLYQWGSFGDGSIRAWTAASDTGYWLEELPATPRLALKADIASGDRDPRDRDLETFNPLFPKGAYFSENGLVGPSNFINLNPSVEFHLPKRVNLSLNWDFFWRESTRDGIYNNSVVLVRSGRTSSARFIGSQPQLQCEWNVQRHLSLVGIYAHFLAGPFLRESGPGRDVDYLTTWVTYKF</sequence>
<dbReference type="Pfam" id="PF13372">
    <property type="entry name" value="Alginate_exp"/>
    <property type="match status" value="1"/>
</dbReference>
<accession>A0A6V8NCL5</accession>
<dbReference type="EMBL" id="BLXZ01000009">
    <property type="protein sequence ID" value="GFO70368.1"/>
    <property type="molecule type" value="Genomic_DNA"/>
</dbReference>
<dbReference type="Gene3D" id="2.40.160.100">
    <property type="match status" value="1"/>
</dbReference>
<dbReference type="RefSeq" id="WP_183362977.1">
    <property type="nucleotide sequence ID" value="NZ_BLXZ01000009.1"/>
</dbReference>
<feature type="chain" id="PRO_5028054711" evidence="1">
    <location>
        <begin position="22"/>
        <end position="469"/>
    </location>
</feature>
<keyword evidence="1" id="KW-0732">Signal</keyword>
<proteinExistence type="predicted"/>
<comment type="caution">
    <text evidence="3">The sequence shown here is derived from an EMBL/GenBank/DDBJ whole genome shotgun (WGS) entry which is preliminary data.</text>
</comment>
<dbReference type="InterPro" id="IPR025388">
    <property type="entry name" value="Alginate_export_dom"/>
</dbReference>
<evidence type="ECO:0000259" key="2">
    <source>
        <dbReference type="Pfam" id="PF13372"/>
    </source>
</evidence>